<comment type="caution">
    <text evidence="1">The sequence shown here is derived from an EMBL/GenBank/DDBJ whole genome shotgun (WGS) entry which is preliminary data.</text>
</comment>
<evidence type="ECO:0000313" key="2">
    <source>
        <dbReference type="Proteomes" id="UP000737171"/>
    </source>
</evidence>
<accession>A0ABX2EKN5</accession>
<dbReference type="Proteomes" id="UP000737171">
    <property type="component" value="Unassembled WGS sequence"/>
</dbReference>
<sequence length="204" mass="22519">MDRRTSLQWMLAAASAPLGDSALAAAAARKPAVGYGTDPNLIKTYRPGELWPLTFNAIQRRTAAALCALIIPADEHSPSAADLEVHRFIDEWVSAPYPRHRKDRQLIVHGLGWLEREARRRFGKSFAGSREAQQRLICDDICWAARAAPRLAEAARFFARYRDLTAGGFYTTPEGTKDLRFVGNTPSLTFDGPPSEVLQIVGVA</sequence>
<name>A0ABX2EKN5_9BURK</name>
<dbReference type="EMBL" id="JABRWJ010000006">
    <property type="protein sequence ID" value="NRF69163.1"/>
    <property type="molecule type" value="Genomic_DNA"/>
</dbReference>
<dbReference type="RefSeq" id="WP_173125638.1">
    <property type="nucleotide sequence ID" value="NZ_JABRWJ010000006.1"/>
</dbReference>
<keyword evidence="2" id="KW-1185">Reference proteome</keyword>
<organism evidence="1 2">
    <name type="scientific">Pseudaquabacterium terrae</name>
    <dbReference type="NCBI Taxonomy" id="2732868"/>
    <lineage>
        <taxon>Bacteria</taxon>
        <taxon>Pseudomonadati</taxon>
        <taxon>Pseudomonadota</taxon>
        <taxon>Betaproteobacteria</taxon>
        <taxon>Burkholderiales</taxon>
        <taxon>Sphaerotilaceae</taxon>
        <taxon>Pseudaquabacterium</taxon>
    </lineage>
</organism>
<protein>
    <submittedName>
        <fullName evidence="1">Gluconate 2-dehydrogenase subunit 3 family protein</fullName>
    </submittedName>
</protein>
<dbReference type="Pfam" id="PF13618">
    <property type="entry name" value="Gluconate_2-dh3"/>
    <property type="match status" value="1"/>
</dbReference>
<evidence type="ECO:0000313" key="1">
    <source>
        <dbReference type="EMBL" id="NRF69163.1"/>
    </source>
</evidence>
<dbReference type="InterPro" id="IPR027056">
    <property type="entry name" value="Gluconate_2DH_su3"/>
</dbReference>
<reference evidence="1 2" key="1">
    <citation type="submission" date="2020-05" db="EMBL/GenBank/DDBJ databases">
        <title>Aquincola sp. isolate from soil.</title>
        <authorList>
            <person name="Han J."/>
            <person name="Kim D.-U."/>
        </authorList>
    </citation>
    <scope>NUCLEOTIDE SEQUENCE [LARGE SCALE GENOMIC DNA]</scope>
    <source>
        <strain evidence="1 2">S2</strain>
    </source>
</reference>
<proteinExistence type="predicted"/>
<gene>
    <name evidence="1" type="ORF">HLB44_19390</name>
</gene>